<evidence type="ECO:0000256" key="3">
    <source>
        <dbReference type="ARBA" id="ARBA00022475"/>
    </source>
</evidence>
<dbReference type="EMBL" id="QEQD01000001">
    <property type="protein sequence ID" value="RDF05746.1"/>
    <property type="molecule type" value="Genomic_DNA"/>
</dbReference>
<feature type="transmembrane region" description="Helical" evidence="9">
    <location>
        <begin position="263"/>
        <end position="285"/>
    </location>
</feature>
<dbReference type="InterPro" id="IPR050366">
    <property type="entry name" value="BP-dependent_transpt_permease"/>
</dbReference>
<feature type="transmembrane region" description="Helical" evidence="9">
    <location>
        <begin position="162"/>
        <end position="180"/>
    </location>
</feature>
<evidence type="ECO:0000256" key="1">
    <source>
        <dbReference type="ARBA" id="ARBA00004429"/>
    </source>
</evidence>
<dbReference type="GO" id="GO:0005886">
    <property type="term" value="C:plasma membrane"/>
    <property type="evidence" value="ECO:0007669"/>
    <property type="project" value="UniProtKB-SubCell"/>
</dbReference>
<dbReference type="PANTHER" id="PTHR43386">
    <property type="entry name" value="OLIGOPEPTIDE TRANSPORT SYSTEM PERMEASE PROTEIN APPC"/>
    <property type="match status" value="1"/>
</dbReference>
<evidence type="ECO:0000313" key="11">
    <source>
        <dbReference type="EMBL" id="RDF05746.1"/>
    </source>
</evidence>
<keyword evidence="3" id="KW-1003">Cell membrane</keyword>
<feature type="transmembrane region" description="Helical" evidence="9">
    <location>
        <begin position="136"/>
        <end position="156"/>
    </location>
</feature>
<keyword evidence="7 9" id="KW-0472">Membrane</keyword>
<accession>A0A369ZJJ9</accession>
<dbReference type="Proteomes" id="UP000253999">
    <property type="component" value="Unassembled WGS sequence"/>
</dbReference>
<reference evidence="11 12" key="1">
    <citation type="submission" date="2018-05" db="EMBL/GenBank/DDBJ databases">
        <title>Draft Genome Sequences for a Diverse set of 7 Haemophilus Species.</title>
        <authorList>
            <person name="Nichols M."/>
            <person name="Topaz N."/>
            <person name="Wang X."/>
            <person name="Wang X."/>
            <person name="Boxrud D."/>
        </authorList>
    </citation>
    <scope>NUCLEOTIDE SEQUENCE [LARGE SCALE GENOMIC DNA]</scope>
    <source>
        <strain evidence="11 12">C2010039593</strain>
    </source>
</reference>
<feature type="transmembrane region" description="Helical" evidence="9">
    <location>
        <begin position="97"/>
        <end position="124"/>
    </location>
</feature>
<feature type="transmembrane region" description="Helical" evidence="9">
    <location>
        <begin position="30"/>
        <end position="56"/>
    </location>
</feature>
<comment type="subcellular location">
    <subcellularLocation>
        <location evidence="1">Cell inner membrane</location>
        <topology evidence="1">Multi-pass membrane protein</topology>
    </subcellularLocation>
    <subcellularLocation>
        <location evidence="9">Cell membrane</location>
        <topology evidence="9">Multi-pass membrane protein</topology>
    </subcellularLocation>
</comment>
<dbReference type="InterPro" id="IPR000515">
    <property type="entry name" value="MetI-like"/>
</dbReference>
<feature type="transmembrane region" description="Helical" evidence="9">
    <location>
        <begin position="222"/>
        <end position="243"/>
    </location>
</feature>
<proteinExistence type="inferred from homology"/>
<evidence type="ECO:0000256" key="7">
    <source>
        <dbReference type="ARBA" id="ARBA00023136"/>
    </source>
</evidence>
<gene>
    <name evidence="11" type="ORF">DPV98_00250</name>
</gene>
<evidence type="ECO:0000256" key="8">
    <source>
        <dbReference type="ARBA" id="ARBA00024202"/>
    </source>
</evidence>
<dbReference type="Gene3D" id="1.10.3720.10">
    <property type="entry name" value="MetI-like"/>
    <property type="match status" value="1"/>
</dbReference>
<keyword evidence="6 9" id="KW-1133">Transmembrane helix</keyword>
<evidence type="ECO:0000259" key="10">
    <source>
        <dbReference type="PROSITE" id="PS50928"/>
    </source>
</evidence>
<comment type="caution">
    <text evidence="11">The sequence shown here is derived from an EMBL/GenBank/DDBJ whole genome shotgun (WGS) entry which is preliminary data.</text>
</comment>
<dbReference type="AlphaFoldDB" id="A0A369ZJJ9"/>
<feature type="domain" description="ABC transmembrane type-1" evidence="10">
    <location>
        <begin position="101"/>
        <end position="286"/>
    </location>
</feature>
<dbReference type="PANTHER" id="PTHR43386:SF5">
    <property type="entry name" value="PUTRESCINE EXPORT SYSTEM PERMEASE PROTEIN SAPC"/>
    <property type="match status" value="1"/>
</dbReference>
<keyword evidence="2 9" id="KW-0813">Transport</keyword>
<organism evidence="11 12">
    <name type="scientific">Haemophilus parahaemolyticus</name>
    <dbReference type="NCBI Taxonomy" id="735"/>
    <lineage>
        <taxon>Bacteria</taxon>
        <taxon>Pseudomonadati</taxon>
        <taxon>Pseudomonadota</taxon>
        <taxon>Gammaproteobacteria</taxon>
        <taxon>Pasteurellales</taxon>
        <taxon>Pasteurellaceae</taxon>
        <taxon>Haemophilus</taxon>
    </lineage>
</organism>
<dbReference type="InterPro" id="IPR035906">
    <property type="entry name" value="MetI-like_sf"/>
</dbReference>
<evidence type="ECO:0000256" key="2">
    <source>
        <dbReference type="ARBA" id="ARBA00022448"/>
    </source>
</evidence>
<evidence type="ECO:0000313" key="12">
    <source>
        <dbReference type="Proteomes" id="UP000253999"/>
    </source>
</evidence>
<sequence>MIATQNKEPEYFRETHSFRSFWQSFREDKIALISLYLFLALLVLVFGGAFIAPYHYEQQFVGLELQPPSWDASGQIRHFFGTDDLGRDIFSRIIAGFYYTVGASLLVCLAIGVIGSIIGVFVGLNQGRSMSFLSHLFDIFSFIPVLLITIIIAALMETSLQNAMFAIFLALLPHFIHRIYQVTQLELKREYAVTLRLDGANKKTLIREVILPNLTVVAIKEISVYFIFSILDITALSFIALGAKSGTPEWGVMLRDSAELVYIAPWTIVLPGLAITFSILIITLLSNSLIRVLKKHRASSYF</sequence>
<dbReference type="RefSeq" id="WP_111312147.1">
    <property type="nucleotide sequence ID" value="NZ_CAUPAH010000013.1"/>
</dbReference>
<comment type="similarity">
    <text evidence="8">Belongs to the binding-protein-dependent transport system permease family. OppBC subfamily.</text>
</comment>
<dbReference type="Pfam" id="PF12911">
    <property type="entry name" value="OppC_N"/>
    <property type="match status" value="1"/>
</dbReference>
<evidence type="ECO:0000256" key="4">
    <source>
        <dbReference type="ARBA" id="ARBA00022519"/>
    </source>
</evidence>
<name>A0A369ZJJ9_HAEPH</name>
<dbReference type="GO" id="GO:0055085">
    <property type="term" value="P:transmembrane transport"/>
    <property type="evidence" value="ECO:0007669"/>
    <property type="project" value="InterPro"/>
</dbReference>
<keyword evidence="4" id="KW-0997">Cell inner membrane</keyword>
<evidence type="ECO:0000256" key="6">
    <source>
        <dbReference type="ARBA" id="ARBA00022989"/>
    </source>
</evidence>
<dbReference type="STRING" id="735.B0185_00310"/>
<protein>
    <submittedName>
        <fullName evidence="11">ABC transporter permease subunit</fullName>
    </submittedName>
</protein>
<dbReference type="SUPFAM" id="SSF161098">
    <property type="entry name" value="MetI-like"/>
    <property type="match status" value="1"/>
</dbReference>
<dbReference type="Pfam" id="PF00528">
    <property type="entry name" value="BPD_transp_1"/>
    <property type="match status" value="1"/>
</dbReference>
<dbReference type="InterPro" id="IPR025966">
    <property type="entry name" value="OppC_N"/>
</dbReference>
<evidence type="ECO:0000256" key="5">
    <source>
        <dbReference type="ARBA" id="ARBA00022692"/>
    </source>
</evidence>
<dbReference type="CDD" id="cd06261">
    <property type="entry name" value="TM_PBP2"/>
    <property type="match status" value="1"/>
</dbReference>
<evidence type="ECO:0000256" key="9">
    <source>
        <dbReference type="RuleBase" id="RU363032"/>
    </source>
</evidence>
<dbReference type="PROSITE" id="PS50928">
    <property type="entry name" value="ABC_TM1"/>
    <property type="match status" value="1"/>
</dbReference>
<keyword evidence="5 9" id="KW-0812">Transmembrane</keyword>